<protein>
    <submittedName>
        <fullName evidence="3">DUF2341 domain-containing protein</fullName>
    </submittedName>
</protein>
<feature type="domain" description="DUF2341" evidence="2">
    <location>
        <begin position="83"/>
        <end position="158"/>
    </location>
</feature>
<keyword evidence="1" id="KW-0812">Transmembrane</keyword>
<dbReference type="Pfam" id="PF10102">
    <property type="entry name" value="DUF2341"/>
    <property type="match status" value="1"/>
</dbReference>
<keyword evidence="1" id="KW-1133">Transmembrane helix</keyword>
<proteinExistence type="predicted"/>
<dbReference type="InterPro" id="IPR018765">
    <property type="entry name" value="DUF2341"/>
</dbReference>
<evidence type="ECO:0000259" key="2">
    <source>
        <dbReference type="Pfam" id="PF10102"/>
    </source>
</evidence>
<comment type="caution">
    <text evidence="3">The sequence shown here is derived from an EMBL/GenBank/DDBJ whole genome shotgun (WGS) entry which is preliminary data.</text>
</comment>
<keyword evidence="1" id="KW-0472">Membrane</keyword>
<sequence>MKMHKLSTHILLIIIVISVFSTLGVAPATGLPKAHAKGVIPGFRYQRDIIIDNTRNPSTLTDYQILVVVDTSSLIQQGKMRSDCGDIRFADEDGVTPLSYWVERGTCNTQSTKIWVKVPSIPNSSTKTIYMYYGNASATSLSNPASTFLWFSEFNAMPSGYTNIGGGWDVWNGWLDATSSGDNWISFSINVGRGVALTALMYESQAGSDWGLGFIWGKSYGGEGSVTGYFANYNPNAQYSNLRRYSNGQWTALASLPAESTPYEIRYMEMRIYPNGSIMVFRDGIKDASVVDTALSTFYGFGFRSLGTIYHVVDYAFVRRIASPEPAVIVCSETIATISVSLPQSVIYRHWLVYSPNSTQFTHSFTAINASAAGYTTSYGGDAWAWRVYANPYYSSGVAYPNTASLVSNVTVVLPYSSTNVYKLSLWVKTSATGSYRRLWLRVLNSAGSVVVEITNVSIGTSWTNVTVPLNINDAKVSIWINATVSSTTSVGEEIAVRGVKLFAVYSSTARTSASLVDSYYNCSSTFSVSLVSNFLNYSAIDLLLRDRLMFNKTTYTGTATYIGNETMYGYIYKVYRISNAVATGSFYVYSTTPNVLQGSKILSRGVETYNVLVGEPVTLVLPARANLSIVETGASYTNVAGNMTLSFTTPGIYTVIVNSTDLAGLSLGYKRLRLRVIYGAFTISLADADGKPLNYETLSISVKNLNTGYAKSLSASGAATLTMLAYGVHQVIVTHRGVPVCPATTLDLWIGTNGSILNINCNVKKLSTDYRGVAKSVAWDLGKMLLNATSLNARYPYAKIRYLINGSGAFKLVIDYISKPTSVDVKANVSLSSVNWDGNYLIISGTLGSVADIVVTDLYRLNVVAYDRLGNVLPVAATVSVNGTWYNAPAELLLEPATYIVSVPASVNGFQFYGYSDGYMNVTRAMSIASDVALKAFYRVPTRIETGAYQVMSLWQRLLSLLGVLQSEQYATVYIDGKVLDYYGNGVPNRVVTVRLYTSDGVLLTTYNITTDASGYFSTPSMELIRNATYRAEVTYPGDDIYINSSKTFEFNVASLPVAPAPAAPATISSIVMIVIAVAIIVAAIIIGIKIARKTVVEAIENEMSFVKKKRFVSKK</sequence>
<dbReference type="InterPro" id="IPR008969">
    <property type="entry name" value="CarboxyPept-like_regulatory"/>
</dbReference>
<feature type="transmembrane region" description="Helical" evidence="1">
    <location>
        <begin position="1069"/>
        <end position="1090"/>
    </location>
</feature>
<dbReference type="SUPFAM" id="SSF49464">
    <property type="entry name" value="Carboxypeptidase regulatory domain-like"/>
    <property type="match status" value="1"/>
</dbReference>
<name>A0A7J2U2Q1_9CREN</name>
<gene>
    <name evidence="3" type="ORF">ENO26_03250</name>
</gene>
<dbReference type="EMBL" id="DSEU01000018">
    <property type="protein sequence ID" value="HEM66577.1"/>
    <property type="molecule type" value="Genomic_DNA"/>
</dbReference>
<evidence type="ECO:0000256" key="1">
    <source>
        <dbReference type="SAM" id="Phobius"/>
    </source>
</evidence>
<reference evidence="3" key="1">
    <citation type="journal article" date="2020" name="mSystems">
        <title>Genome- and Community-Level Interaction Insights into Carbon Utilization and Element Cycling Functions of Hydrothermarchaeota in Hydrothermal Sediment.</title>
        <authorList>
            <person name="Zhou Z."/>
            <person name="Liu Y."/>
            <person name="Xu W."/>
            <person name="Pan J."/>
            <person name="Luo Z.H."/>
            <person name="Li M."/>
        </authorList>
    </citation>
    <scope>NUCLEOTIDE SEQUENCE [LARGE SCALE GENOMIC DNA]</scope>
    <source>
        <strain evidence="3">SpSt-125</strain>
    </source>
</reference>
<dbReference type="Gene3D" id="2.60.120.560">
    <property type="entry name" value="Exo-inulinase, domain 1"/>
    <property type="match status" value="1"/>
</dbReference>
<organism evidence="3">
    <name type="scientific">Ignisphaera aggregans</name>
    <dbReference type="NCBI Taxonomy" id="334771"/>
    <lineage>
        <taxon>Archaea</taxon>
        <taxon>Thermoproteota</taxon>
        <taxon>Thermoprotei</taxon>
        <taxon>Desulfurococcales</taxon>
        <taxon>Desulfurococcaceae</taxon>
        <taxon>Ignisphaera</taxon>
    </lineage>
</organism>
<dbReference type="AlphaFoldDB" id="A0A7J2U2Q1"/>
<evidence type="ECO:0000313" key="3">
    <source>
        <dbReference type="EMBL" id="HEM66577.1"/>
    </source>
</evidence>
<accession>A0A7J2U2Q1</accession>